<evidence type="ECO:0008006" key="3">
    <source>
        <dbReference type="Google" id="ProtNLM"/>
    </source>
</evidence>
<reference evidence="1 2" key="1">
    <citation type="submission" date="2018-11" db="EMBL/GenBank/DDBJ databases">
        <authorList>
            <consortium name="Pathogen Informatics"/>
        </authorList>
    </citation>
    <scope>NUCLEOTIDE SEQUENCE [LARGE SCALE GENOMIC DNA]</scope>
</reference>
<proteinExistence type="predicted"/>
<evidence type="ECO:0000313" key="1">
    <source>
        <dbReference type="EMBL" id="VDL32417.1"/>
    </source>
</evidence>
<protein>
    <recommendedName>
        <fullName evidence="3">RING-type domain-containing protein</fullName>
    </recommendedName>
</protein>
<dbReference type="SUPFAM" id="SSF57850">
    <property type="entry name" value="RING/U-box"/>
    <property type="match status" value="1"/>
</dbReference>
<dbReference type="Gene3D" id="3.30.40.10">
    <property type="entry name" value="Zinc/RING finger domain, C3HC4 (zinc finger)"/>
    <property type="match status" value="1"/>
</dbReference>
<evidence type="ECO:0000313" key="2">
    <source>
        <dbReference type="Proteomes" id="UP000274504"/>
    </source>
</evidence>
<dbReference type="AlphaFoldDB" id="A0A3P6Z238"/>
<organism evidence="1 2">
    <name type="scientific">Hymenolepis diminuta</name>
    <name type="common">Rat tapeworm</name>
    <dbReference type="NCBI Taxonomy" id="6216"/>
    <lineage>
        <taxon>Eukaryota</taxon>
        <taxon>Metazoa</taxon>
        <taxon>Spiralia</taxon>
        <taxon>Lophotrochozoa</taxon>
        <taxon>Platyhelminthes</taxon>
        <taxon>Cestoda</taxon>
        <taxon>Eucestoda</taxon>
        <taxon>Cyclophyllidea</taxon>
        <taxon>Hymenolepididae</taxon>
        <taxon>Hymenolepis</taxon>
    </lineage>
</organism>
<dbReference type="Proteomes" id="UP000274504">
    <property type="component" value="Unassembled WGS sequence"/>
</dbReference>
<gene>
    <name evidence="1" type="ORF">HDID_LOCUS3419</name>
</gene>
<name>A0A3P6Z238_HYMDI</name>
<accession>A0A3P6Z238</accession>
<sequence length="144" mass="16017">MFDFQSRSEIMTNIIRLSRYFFSHHFRHYFHKLCIDPWLLEQRSCPMCKLDILQAYDFRPDMDRSCPASTGVDSNSTAPIVAVPVPGPSAGPNSSPLLVRAGRNTLITAPSAHKITPSLEPMIGLELTISCLGRSIIKLLTVTA</sequence>
<dbReference type="OrthoDB" id="6287253at2759"/>
<dbReference type="EMBL" id="UYSG01001033">
    <property type="protein sequence ID" value="VDL32417.1"/>
    <property type="molecule type" value="Genomic_DNA"/>
</dbReference>
<dbReference type="InterPro" id="IPR013083">
    <property type="entry name" value="Znf_RING/FYVE/PHD"/>
</dbReference>